<evidence type="ECO:0000313" key="10">
    <source>
        <dbReference type="EMBL" id="UWZ52315.1"/>
    </source>
</evidence>
<dbReference type="GO" id="GO:0046983">
    <property type="term" value="F:protein dimerization activity"/>
    <property type="evidence" value="ECO:0007669"/>
    <property type="project" value="InterPro"/>
</dbReference>
<dbReference type="PROSITE" id="PS50112">
    <property type="entry name" value="PAS"/>
    <property type="match status" value="1"/>
</dbReference>
<evidence type="ECO:0000256" key="7">
    <source>
        <dbReference type="ARBA" id="ARBA00022840"/>
    </source>
</evidence>
<keyword evidence="6" id="KW-0418">Kinase</keyword>
<dbReference type="SMART" id="SM00387">
    <property type="entry name" value="HATPase_c"/>
    <property type="match status" value="1"/>
</dbReference>
<protein>
    <recommendedName>
        <fullName evidence="2">histidine kinase</fullName>
        <ecNumber evidence="2">2.7.13.3</ecNumber>
    </recommendedName>
</protein>
<keyword evidence="8" id="KW-0902">Two-component regulatory system</keyword>
<dbReference type="InterPro" id="IPR036890">
    <property type="entry name" value="HATPase_C_sf"/>
</dbReference>
<dbReference type="InterPro" id="IPR000014">
    <property type="entry name" value="PAS"/>
</dbReference>
<dbReference type="InterPro" id="IPR035965">
    <property type="entry name" value="PAS-like_dom_sf"/>
</dbReference>
<evidence type="ECO:0000313" key="11">
    <source>
        <dbReference type="Proteomes" id="UP001058003"/>
    </source>
</evidence>
<dbReference type="Proteomes" id="UP001058003">
    <property type="component" value="Chromosome"/>
</dbReference>
<dbReference type="SMART" id="SM00091">
    <property type="entry name" value="PAS"/>
    <property type="match status" value="1"/>
</dbReference>
<evidence type="ECO:0000256" key="2">
    <source>
        <dbReference type="ARBA" id="ARBA00012438"/>
    </source>
</evidence>
<dbReference type="Pfam" id="PF08447">
    <property type="entry name" value="PAS_3"/>
    <property type="match status" value="1"/>
</dbReference>
<dbReference type="CDD" id="cd16917">
    <property type="entry name" value="HATPase_UhpB-NarQ-NarX-like"/>
    <property type="match status" value="1"/>
</dbReference>
<dbReference type="SUPFAM" id="SSF55781">
    <property type="entry name" value="GAF domain-like"/>
    <property type="match status" value="1"/>
</dbReference>
<evidence type="ECO:0000256" key="6">
    <source>
        <dbReference type="ARBA" id="ARBA00022777"/>
    </source>
</evidence>
<dbReference type="InterPro" id="IPR003594">
    <property type="entry name" value="HATPase_dom"/>
</dbReference>
<sequence>MVPSAAALSTQSIAEFLAAVSAAPDAAAATQVAAERAARALECEVGVVLGHDGVVSSVGFPAGRLPLADIVEIANRRKDTIEVPGAGTCHTVIVPLAGGSSGHLLVARSGEDGFSVDEISLVRSMGRVLDLTLGTMRTSEARQRAREELDRIFLLSPALICSIGFDGYFRRVNPAFERTLGYSTAELLERPFIDFVHPEDRERTAAEAEVLSHGHETMNFQNRYRCKSGSLRWLEWSGLGVPEQGLIYASARDVTERKHFEAERERREVTLRRSQEQLARLYTEYRRVANEQAALRRVATLVARGAPPDLVFTAVAEEVATLFCADNTTITRFEPDGQATFMGGYPLRRPQRDAHARLDPRSAVYAVQATGCAARHDVDHTSRAAPPGTVPDVACSTVASPIVVEDRIWGAIGVAAGREQLPPDTESRLGDFTELVATAIANAESRTELTTSRARIVAAADQTRRRIERDLHDGAQQQLVTLALQLREIQAALPPDLGAIGARLDRAVVEATGALEGLREIAQGIHPAILTEGGLRPALRTLARRSPIPVDLTMRNHVRLPEHVEVSTYYVVAEALTNAAKHAHASAVSVTVDADADADDGVLRVAVRDDGVGGACFTRGTGLLGLSDRVEALGGRIQLHSPRGEGTTLRMELPIKAVDGDLACHHLAGPRAAVPTAEPAEH</sequence>
<evidence type="ECO:0000259" key="9">
    <source>
        <dbReference type="PROSITE" id="PS50112"/>
    </source>
</evidence>
<evidence type="ECO:0000256" key="1">
    <source>
        <dbReference type="ARBA" id="ARBA00000085"/>
    </source>
</evidence>
<dbReference type="Gene3D" id="3.30.565.10">
    <property type="entry name" value="Histidine kinase-like ATPase, C-terminal domain"/>
    <property type="match status" value="1"/>
</dbReference>
<keyword evidence="7" id="KW-0067">ATP-binding</keyword>
<dbReference type="EC" id="2.7.13.3" evidence="2"/>
<name>A0A9Q9MF84_9ACTN</name>
<dbReference type="Gene3D" id="3.30.450.40">
    <property type="match status" value="1"/>
</dbReference>
<dbReference type="InterPro" id="IPR050482">
    <property type="entry name" value="Sensor_HK_TwoCompSys"/>
</dbReference>
<dbReference type="SMART" id="SM00065">
    <property type="entry name" value="GAF"/>
    <property type="match status" value="1"/>
</dbReference>
<dbReference type="PANTHER" id="PTHR24421:SF10">
    <property type="entry name" value="NITRATE_NITRITE SENSOR PROTEIN NARQ"/>
    <property type="match status" value="1"/>
</dbReference>
<dbReference type="SUPFAM" id="SSF55785">
    <property type="entry name" value="PYP-like sensor domain (PAS domain)"/>
    <property type="match status" value="1"/>
</dbReference>
<keyword evidence="4" id="KW-0808">Transferase</keyword>
<keyword evidence="11" id="KW-1185">Reference proteome</keyword>
<organism evidence="10 11">
    <name type="scientific">Dactylosporangium aurantiacum</name>
    <dbReference type="NCBI Taxonomy" id="35754"/>
    <lineage>
        <taxon>Bacteria</taxon>
        <taxon>Bacillati</taxon>
        <taxon>Actinomycetota</taxon>
        <taxon>Actinomycetes</taxon>
        <taxon>Micromonosporales</taxon>
        <taxon>Micromonosporaceae</taxon>
        <taxon>Dactylosporangium</taxon>
    </lineage>
</organism>
<dbReference type="OrthoDB" id="5243952at2"/>
<dbReference type="Pfam" id="PF02518">
    <property type="entry name" value="HATPase_c"/>
    <property type="match status" value="1"/>
</dbReference>
<proteinExistence type="predicted"/>
<dbReference type="InterPro" id="IPR013655">
    <property type="entry name" value="PAS_fold_3"/>
</dbReference>
<dbReference type="AlphaFoldDB" id="A0A9Q9MF84"/>
<dbReference type="RefSeq" id="WP_052386155.1">
    <property type="nucleotide sequence ID" value="NZ_CP073767.1"/>
</dbReference>
<feature type="domain" description="PAS" evidence="9">
    <location>
        <begin position="145"/>
        <end position="202"/>
    </location>
</feature>
<dbReference type="GO" id="GO:0000155">
    <property type="term" value="F:phosphorelay sensor kinase activity"/>
    <property type="evidence" value="ECO:0007669"/>
    <property type="project" value="InterPro"/>
</dbReference>
<dbReference type="KEGG" id="daur:Daura_37495"/>
<dbReference type="Pfam" id="PF07730">
    <property type="entry name" value="HisKA_3"/>
    <property type="match status" value="1"/>
</dbReference>
<dbReference type="GO" id="GO:0016020">
    <property type="term" value="C:membrane"/>
    <property type="evidence" value="ECO:0007669"/>
    <property type="project" value="InterPro"/>
</dbReference>
<dbReference type="EMBL" id="CP073767">
    <property type="protein sequence ID" value="UWZ52315.1"/>
    <property type="molecule type" value="Genomic_DNA"/>
</dbReference>
<keyword evidence="5" id="KW-0547">Nucleotide-binding</keyword>
<gene>
    <name evidence="10" type="ORF">Daura_37495</name>
</gene>
<evidence type="ECO:0000256" key="3">
    <source>
        <dbReference type="ARBA" id="ARBA00022553"/>
    </source>
</evidence>
<dbReference type="CDD" id="cd00130">
    <property type="entry name" value="PAS"/>
    <property type="match status" value="1"/>
</dbReference>
<dbReference type="SUPFAM" id="SSF55874">
    <property type="entry name" value="ATPase domain of HSP90 chaperone/DNA topoisomerase II/histidine kinase"/>
    <property type="match status" value="1"/>
</dbReference>
<evidence type="ECO:0000256" key="8">
    <source>
        <dbReference type="ARBA" id="ARBA00023012"/>
    </source>
</evidence>
<dbReference type="Gene3D" id="3.30.450.20">
    <property type="entry name" value="PAS domain"/>
    <property type="match status" value="1"/>
</dbReference>
<dbReference type="NCBIfam" id="TIGR00229">
    <property type="entry name" value="sensory_box"/>
    <property type="match status" value="1"/>
</dbReference>
<comment type="catalytic activity">
    <reaction evidence="1">
        <text>ATP + protein L-histidine = ADP + protein N-phospho-L-histidine.</text>
        <dbReference type="EC" id="2.7.13.3"/>
    </reaction>
</comment>
<dbReference type="Gene3D" id="1.20.5.1930">
    <property type="match status" value="1"/>
</dbReference>
<reference evidence="10" key="1">
    <citation type="submission" date="2021-04" db="EMBL/GenBank/DDBJ databases">
        <title>Dactylosporangium aurantiacum NRRL B-8018 full assembly.</title>
        <authorList>
            <person name="Hartkoorn R.C."/>
            <person name="Beaudoing E."/>
            <person name="Hot D."/>
        </authorList>
    </citation>
    <scope>NUCLEOTIDE SEQUENCE</scope>
    <source>
        <strain evidence="10">NRRL B-8018</strain>
    </source>
</reference>
<dbReference type="InterPro" id="IPR003018">
    <property type="entry name" value="GAF"/>
</dbReference>
<dbReference type="InterPro" id="IPR011712">
    <property type="entry name" value="Sig_transdc_His_kin_sub3_dim/P"/>
</dbReference>
<dbReference type="PANTHER" id="PTHR24421">
    <property type="entry name" value="NITRATE/NITRITE SENSOR PROTEIN NARX-RELATED"/>
    <property type="match status" value="1"/>
</dbReference>
<evidence type="ECO:0000256" key="5">
    <source>
        <dbReference type="ARBA" id="ARBA00022741"/>
    </source>
</evidence>
<dbReference type="GO" id="GO:0005524">
    <property type="term" value="F:ATP binding"/>
    <property type="evidence" value="ECO:0007669"/>
    <property type="project" value="UniProtKB-KW"/>
</dbReference>
<keyword evidence="3" id="KW-0597">Phosphoprotein</keyword>
<accession>A0A9Q9MF84</accession>
<evidence type="ECO:0000256" key="4">
    <source>
        <dbReference type="ARBA" id="ARBA00022679"/>
    </source>
</evidence>
<dbReference type="InterPro" id="IPR029016">
    <property type="entry name" value="GAF-like_dom_sf"/>
</dbReference>